<accession>A0A9D4YQV2</accession>
<evidence type="ECO:0000313" key="2">
    <source>
        <dbReference type="Proteomes" id="UP000821837"/>
    </source>
</evidence>
<dbReference type="Proteomes" id="UP000821837">
    <property type="component" value="Chromosome 1"/>
</dbReference>
<organism evidence="1 2">
    <name type="scientific">Rhipicephalus sanguineus</name>
    <name type="common">Brown dog tick</name>
    <name type="synonym">Ixodes sanguineus</name>
    <dbReference type="NCBI Taxonomy" id="34632"/>
    <lineage>
        <taxon>Eukaryota</taxon>
        <taxon>Metazoa</taxon>
        <taxon>Ecdysozoa</taxon>
        <taxon>Arthropoda</taxon>
        <taxon>Chelicerata</taxon>
        <taxon>Arachnida</taxon>
        <taxon>Acari</taxon>
        <taxon>Parasitiformes</taxon>
        <taxon>Ixodida</taxon>
        <taxon>Ixodoidea</taxon>
        <taxon>Ixodidae</taxon>
        <taxon>Rhipicephalinae</taxon>
        <taxon>Rhipicephalus</taxon>
        <taxon>Rhipicephalus</taxon>
    </lineage>
</organism>
<evidence type="ECO:0000313" key="1">
    <source>
        <dbReference type="EMBL" id="KAH7984641.1"/>
    </source>
</evidence>
<dbReference type="AlphaFoldDB" id="A0A9D4YQV2"/>
<dbReference type="VEuPathDB" id="VectorBase:RSAN_055656"/>
<protein>
    <submittedName>
        <fullName evidence="1">Uncharacterized protein</fullName>
    </submittedName>
</protein>
<keyword evidence="2" id="KW-1185">Reference proteome</keyword>
<gene>
    <name evidence="1" type="ORF">HPB52_023384</name>
</gene>
<proteinExistence type="predicted"/>
<dbReference type="EMBL" id="JABSTV010001245">
    <property type="protein sequence ID" value="KAH7984641.1"/>
    <property type="molecule type" value="Genomic_DNA"/>
</dbReference>
<reference evidence="1" key="1">
    <citation type="journal article" date="2020" name="Cell">
        <title>Large-Scale Comparative Analyses of Tick Genomes Elucidate Their Genetic Diversity and Vector Capacities.</title>
        <authorList>
            <consortium name="Tick Genome and Microbiome Consortium (TIGMIC)"/>
            <person name="Jia N."/>
            <person name="Wang J."/>
            <person name="Shi W."/>
            <person name="Du L."/>
            <person name="Sun Y."/>
            <person name="Zhan W."/>
            <person name="Jiang J.F."/>
            <person name="Wang Q."/>
            <person name="Zhang B."/>
            <person name="Ji P."/>
            <person name="Bell-Sakyi L."/>
            <person name="Cui X.M."/>
            <person name="Yuan T.T."/>
            <person name="Jiang B.G."/>
            <person name="Yang W.F."/>
            <person name="Lam T.T."/>
            <person name="Chang Q.C."/>
            <person name="Ding S.J."/>
            <person name="Wang X.J."/>
            <person name="Zhu J.G."/>
            <person name="Ruan X.D."/>
            <person name="Zhao L."/>
            <person name="Wei J.T."/>
            <person name="Ye R.Z."/>
            <person name="Que T.C."/>
            <person name="Du C.H."/>
            <person name="Zhou Y.H."/>
            <person name="Cheng J.X."/>
            <person name="Dai P.F."/>
            <person name="Guo W.B."/>
            <person name="Han X.H."/>
            <person name="Huang E.J."/>
            <person name="Li L.F."/>
            <person name="Wei W."/>
            <person name="Gao Y.C."/>
            <person name="Liu J.Z."/>
            <person name="Shao H.Z."/>
            <person name="Wang X."/>
            <person name="Wang C.C."/>
            <person name="Yang T.C."/>
            <person name="Huo Q.B."/>
            <person name="Li W."/>
            <person name="Chen H.Y."/>
            <person name="Chen S.E."/>
            <person name="Zhou L.G."/>
            <person name="Ni X.B."/>
            <person name="Tian J.H."/>
            <person name="Sheng Y."/>
            <person name="Liu T."/>
            <person name="Pan Y.S."/>
            <person name="Xia L.Y."/>
            <person name="Li J."/>
            <person name="Zhao F."/>
            <person name="Cao W.C."/>
        </authorList>
    </citation>
    <scope>NUCLEOTIDE SEQUENCE</scope>
    <source>
        <strain evidence="1">Rsan-2018</strain>
    </source>
</reference>
<name>A0A9D4YQV2_RHISA</name>
<sequence length="257" mass="28612">MAQVLNLLFSKALSSEELLEWLTDPKYKATVVELQSLESERKNFIQVFIDFIRDQCPFIQQTPSPTKVRRPISPSARVSSCDSVLALKHDSAVCVRSRPPAVGRRQTTVRVAGECNKPLTLPTTAAQPDSSSVSRAEISSSELSTPCIIDRRPVSKGEQTQPAVSVFHNAPDIGDRTIFPAVNAVVENQRPIRRITPTPVKSHWRKLTLSDFLPPEVSHECQRKDSHRSPRQPHKDVVVESFGPNRNVAIPALPCRL</sequence>
<reference evidence="1" key="2">
    <citation type="submission" date="2021-09" db="EMBL/GenBank/DDBJ databases">
        <authorList>
            <person name="Jia N."/>
            <person name="Wang J."/>
            <person name="Shi W."/>
            <person name="Du L."/>
            <person name="Sun Y."/>
            <person name="Zhan W."/>
            <person name="Jiang J."/>
            <person name="Wang Q."/>
            <person name="Zhang B."/>
            <person name="Ji P."/>
            <person name="Sakyi L.B."/>
            <person name="Cui X."/>
            <person name="Yuan T."/>
            <person name="Jiang B."/>
            <person name="Yang W."/>
            <person name="Lam T.T.-Y."/>
            <person name="Chang Q."/>
            <person name="Ding S."/>
            <person name="Wang X."/>
            <person name="Zhu J."/>
            <person name="Ruan X."/>
            <person name="Zhao L."/>
            <person name="Wei J."/>
            <person name="Que T."/>
            <person name="Du C."/>
            <person name="Cheng J."/>
            <person name="Dai P."/>
            <person name="Han X."/>
            <person name="Huang E."/>
            <person name="Gao Y."/>
            <person name="Liu J."/>
            <person name="Shao H."/>
            <person name="Ye R."/>
            <person name="Li L."/>
            <person name="Wei W."/>
            <person name="Wang X."/>
            <person name="Wang C."/>
            <person name="Huo Q."/>
            <person name="Li W."/>
            <person name="Guo W."/>
            <person name="Chen H."/>
            <person name="Chen S."/>
            <person name="Zhou L."/>
            <person name="Zhou L."/>
            <person name="Ni X."/>
            <person name="Tian J."/>
            <person name="Zhou Y."/>
            <person name="Sheng Y."/>
            <person name="Liu T."/>
            <person name="Pan Y."/>
            <person name="Xia L."/>
            <person name="Li J."/>
            <person name="Zhao F."/>
            <person name="Cao W."/>
        </authorList>
    </citation>
    <scope>NUCLEOTIDE SEQUENCE</scope>
    <source>
        <strain evidence="1">Rsan-2018</strain>
        <tissue evidence="1">Larvae</tissue>
    </source>
</reference>
<comment type="caution">
    <text evidence="1">The sequence shown here is derived from an EMBL/GenBank/DDBJ whole genome shotgun (WGS) entry which is preliminary data.</text>
</comment>